<organism evidence="1 2">
    <name type="scientific">Flavobacterium oreochromis</name>
    <dbReference type="NCBI Taxonomy" id="2906078"/>
    <lineage>
        <taxon>Bacteria</taxon>
        <taxon>Pseudomonadati</taxon>
        <taxon>Bacteroidota</taxon>
        <taxon>Flavobacteriia</taxon>
        <taxon>Flavobacteriales</taxon>
        <taxon>Flavobacteriaceae</taxon>
        <taxon>Flavobacterium</taxon>
    </lineage>
</organism>
<comment type="caution">
    <text evidence="1">The sequence shown here is derived from an EMBL/GenBank/DDBJ whole genome shotgun (WGS) entry which is preliminary data.</text>
</comment>
<evidence type="ECO:0000313" key="1">
    <source>
        <dbReference type="EMBL" id="MFK7000824.1"/>
    </source>
</evidence>
<proteinExistence type="predicted"/>
<sequence length="156" mass="18045">MALINSCKSEKRECVNAELNNEIIIKDWGEKKIKKEDIKLYKYDSLFLKKIDSFKIVKFSTYDDKETIKEYYGSMSIILDKEILSKGNYRLILLDSLKYDISNIKILTKTVMIGEREENMCLIESYKVNDSISKLGSGGVQIILKRLLGSNLKKLD</sequence>
<keyword evidence="2" id="KW-1185">Reference proteome</keyword>
<gene>
    <name evidence="1" type="ORF">V3I07_07940</name>
</gene>
<name>A0ABW8P8G3_9FLAO</name>
<dbReference type="RefSeq" id="WP_088398554.1">
    <property type="nucleotide sequence ID" value="NZ_JAZGZP010000010.1"/>
</dbReference>
<dbReference type="Proteomes" id="UP001621706">
    <property type="component" value="Unassembled WGS sequence"/>
</dbReference>
<dbReference type="EMBL" id="JAZGZP010000010">
    <property type="protein sequence ID" value="MFK7000824.1"/>
    <property type="molecule type" value="Genomic_DNA"/>
</dbReference>
<evidence type="ECO:0008006" key="3">
    <source>
        <dbReference type="Google" id="ProtNLM"/>
    </source>
</evidence>
<evidence type="ECO:0000313" key="2">
    <source>
        <dbReference type="Proteomes" id="UP001621706"/>
    </source>
</evidence>
<reference evidence="1 2" key="1">
    <citation type="submission" date="2024-02" db="EMBL/GenBank/DDBJ databases">
        <title>Comparative Genomic Analysis of Flavobacterium Species Causing Columnaris Disease of Freshwater Fish in Thailand: Insights into Virulence and Resistance Mechanisms.</title>
        <authorList>
            <person name="Nguyen D."/>
            <person name="Chokmangmeepisarn P."/>
            <person name="Khianchaikhan K."/>
            <person name="Morishita M."/>
            <person name="Bunnoy A."/>
            <person name="Rodkhum C."/>
        </authorList>
    </citation>
    <scope>NUCLEOTIDE SEQUENCE [LARGE SCALE GENOMIC DNA]</scope>
    <source>
        <strain evidence="1 2">CNRT2201</strain>
    </source>
</reference>
<protein>
    <recommendedName>
        <fullName evidence="3">Lipoprotein</fullName>
    </recommendedName>
</protein>
<accession>A0ABW8P8G3</accession>